<proteinExistence type="predicted"/>
<dbReference type="Proteomes" id="UP000053240">
    <property type="component" value="Unassembled WGS sequence"/>
</dbReference>
<dbReference type="AlphaFoldDB" id="A0A194QVV6"/>
<name>A0A194QVV6_PAPMA</name>
<dbReference type="KEGG" id="pmac:106718743"/>
<reference evidence="2 3" key="1">
    <citation type="journal article" date="2015" name="Nat. Commun.">
        <title>Outbred genome sequencing and CRISPR/Cas9 gene editing in butterflies.</title>
        <authorList>
            <person name="Li X."/>
            <person name="Fan D."/>
            <person name="Zhang W."/>
            <person name="Liu G."/>
            <person name="Zhang L."/>
            <person name="Zhao L."/>
            <person name="Fang X."/>
            <person name="Chen L."/>
            <person name="Dong Y."/>
            <person name="Chen Y."/>
            <person name="Ding Y."/>
            <person name="Zhao R."/>
            <person name="Feng M."/>
            <person name="Zhu Y."/>
            <person name="Feng Y."/>
            <person name="Jiang X."/>
            <person name="Zhu D."/>
            <person name="Xiang H."/>
            <person name="Feng X."/>
            <person name="Li S."/>
            <person name="Wang J."/>
            <person name="Zhang G."/>
            <person name="Kronforst M.R."/>
            <person name="Wang W."/>
        </authorList>
    </citation>
    <scope>NUCLEOTIDE SEQUENCE [LARGE SCALE GENOMIC DNA]</scope>
    <source>
        <strain evidence="2">Ya'a_city_454_Pm</strain>
        <tissue evidence="2">Whole body</tissue>
    </source>
</reference>
<dbReference type="OrthoDB" id="7466056at2759"/>
<evidence type="ECO:0008006" key="4">
    <source>
        <dbReference type="Google" id="ProtNLM"/>
    </source>
</evidence>
<keyword evidence="3" id="KW-1185">Reference proteome</keyword>
<evidence type="ECO:0000256" key="1">
    <source>
        <dbReference type="SAM" id="SignalP"/>
    </source>
</evidence>
<dbReference type="EMBL" id="KQ461181">
    <property type="protein sequence ID" value="KPJ07696.1"/>
    <property type="molecule type" value="Genomic_DNA"/>
</dbReference>
<sequence length="206" mass="22619">MFKFVLCALFAAAVAEPQFLYTPYSESYIAPATTTVTKHASSVVTSPYYSSLAYEVPHFIKKREAQFIPSAVVPTTYLNNWATPYNYWNSNAYLPYASALNTHLIKKRSAGLISHASYITPYSSYIAPGALTYSSGLYQGNPLYSSYIAPAHFIKKRSAQWATPYLAAPIASTYVAASPLATSYSTAVLPGNAYWSGYGAFPYIKK</sequence>
<gene>
    <name evidence="2" type="ORF">RR48_11252</name>
</gene>
<dbReference type="FunCoup" id="A0A194QVV6">
    <property type="interactions" value="6"/>
</dbReference>
<keyword evidence="1" id="KW-0732">Signal</keyword>
<accession>A0A194QVV6</accession>
<protein>
    <recommendedName>
        <fullName evidence="4">Cuticular protein</fullName>
    </recommendedName>
</protein>
<organism evidence="2 3">
    <name type="scientific">Papilio machaon</name>
    <name type="common">Old World swallowtail butterfly</name>
    <dbReference type="NCBI Taxonomy" id="76193"/>
    <lineage>
        <taxon>Eukaryota</taxon>
        <taxon>Metazoa</taxon>
        <taxon>Ecdysozoa</taxon>
        <taxon>Arthropoda</taxon>
        <taxon>Hexapoda</taxon>
        <taxon>Insecta</taxon>
        <taxon>Pterygota</taxon>
        <taxon>Neoptera</taxon>
        <taxon>Endopterygota</taxon>
        <taxon>Lepidoptera</taxon>
        <taxon>Glossata</taxon>
        <taxon>Ditrysia</taxon>
        <taxon>Papilionoidea</taxon>
        <taxon>Papilionidae</taxon>
        <taxon>Papilioninae</taxon>
        <taxon>Papilio</taxon>
    </lineage>
</organism>
<evidence type="ECO:0000313" key="2">
    <source>
        <dbReference type="EMBL" id="KPJ07696.1"/>
    </source>
</evidence>
<feature type="signal peptide" evidence="1">
    <location>
        <begin position="1"/>
        <end position="15"/>
    </location>
</feature>
<dbReference type="InParanoid" id="A0A194QVV6"/>
<feature type="chain" id="PRO_5012045843" description="Cuticular protein" evidence="1">
    <location>
        <begin position="16"/>
        <end position="206"/>
    </location>
</feature>
<evidence type="ECO:0000313" key="3">
    <source>
        <dbReference type="Proteomes" id="UP000053240"/>
    </source>
</evidence>